<evidence type="ECO:0008006" key="3">
    <source>
        <dbReference type="Google" id="ProtNLM"/>
    </source>
</evidence>
<accession>A0ABP7QZ70</accession>
<name>A0ABP7QZ70_9BURK</name>
<keyword evidence="2" id="KW-1185">Reference proteome</keyword>
<dbReference type="InterPro" id="IPR011335">
    <property type="entry name" value="Restrct_endonuc-II-like"/>
</dbReference>
<dbReference type="EMBL" id="BAABBP010000008">
    <property type="protein sequence ID" value="GAA3990232.1"/>
    <property type="molecule type" value="Genomic_DNA"/>
</dbReference>
<organism evidence="1 2">
    <name type="scientific">Comamonas faecalis</name>
    <dbReference type="NCBI Taxonomy" id="1387849"/>
    <lineage>
        <taxon>Bacteria</taxon>
        <taxon>Pseudomonadati</taxon>
        <taxon>Pseudomonadota</taxon>
        <taxon>Betaproteobacteria</taxon>
        <taxon>Burkholderiales</taxon>
        <taxon>Comamonadaceae</taxon>
        <taxon>Comamonas</taxon>
    </lineage>
</organism>
<dbReference type="Proteomes" id="UP001501627">
    <property type="component" value="Unassembled WGS sequence"/>
</dbReference>
<evidence type="ECO:0000313" key="1">
    <source>
        <dbReference type="EMBL" id="GAA3990232.1"/>
    </source>
</evidence>
<sequence length="506" mass="56357">MPEANDAAQSAVKLELPNDAQTLTDVVTEFLLAVSSGRAFAVDIPLPSVGSSNSHLDLADDFLDASLIAERLGAYATRRSMSWTKVEHLNVIRLELDSYDPHAMALELARMAIFVDYPDHETDGLRGEFEQVRKARYDYEESLEQSELLFPEIADHYVGNLIMSYGEWEDTEALKEHLQRHPERRYGFFVSRSIRAGGRAVLLSDGELILPADALLAEVLESVGYSGEALLPARMVMTEQEASFIGGHVVVGVPSELVTQAIACGDEFVRRTQSEPDSYDLIAFEGRVAGSDDEPSAWVGDFSGFAALRCSGFTIVFFSEHQRPTPGRAAQAEVLQSLATSLHDGGSAKSAPDLPWEILDDELFEQLCWDYLYTSPQFDRNRLEKIGKSRSRDGGRDIVAWTNRAPPFYRPPVKWVFQCKHIRADDSLTPKHIKSIGDVIEQYDAGGYGVMTCGYIDATLHDKVDSICGKRDVEVRKVDRFLLQAFVSARPHLVDKYFRVRGPVKG</sequence>
<comment type="caution">
    <text evidence="1">The sequence shown here is derived from an EMBL/GenBank/DDBJ whole genome shotgun (WGS) entry which is preliminary data.</text>
</comment>
<evidence type="ECO:0000313" key="2">
    <source>
        <dbReference type="Proteomes" id="UP001501627"/>
    </source>
</evidence>
<reference evidence="2" key="1">
    <citation type="journal article" date="2019" name="Int. J. Syst. Evol. Microbiol.">
        <title>The Global Catalogue of Microorganisms (GCM) 10K type strain sequencing project: providing services to taxonomists for standard genome sequencing and annotation.</title>
        <authorList>
            <consortium name="The Broad Institute Genomics Platform"/>
            <consortium name="The Broad Institute Genome Sequencing Center for Infectious Disease"/>
            <person name="Wu L."/>
            <person name="Ma J."/>
        </authorList>
    </citation>
    <scope>NUCLEOTIDE SEQUENCE [LARGE SCALE GENOMIC DNA]</scope>
    <source>
        <strain evidence="2">JCM 17561</strain>
    </source>
</reference>
<protein>
    <recommendedName>
        <fullName evidence="3">Restriction endonuclease</fullName>
    </recommendedName>
</protein>
<dbReference type="RefSeq" id="WP_312563840.1">
    <property type="nucleotide sequence ID" value="NZ_BAABBP010000008.1"/>
</dbReference>
<dbReference type="InterPro" id="IPR011856">
    <property type="entry name" value="tRNA_endonuc-like_dom_sf"/>
</dbReference>
<dbReference type="SUPFAM" id="SSF52980">
    <property type="entry name" value="Restriction endonuclease-like"/>
    <property type="match status" value="1"/>
</dbReference>
<gene>
    <name evidence="1" type="ORF">GCM10022279_11670</name>
</gene>
<proteinExistence type="predicted"/>
<dbReference type="Gene3D" id="3.40.1350.10">
    <property type="match status" value="1"/>
</dbReference>